<name>A0A8X6YW04_9ARAC</name>
<proteinExistence type="predicted"/>
<reference evidence="1" key="1">
    <citation type="submission" date="2020-08" db="EMBL/GenBank/DDBJ databases">
        <title>Multicomponent nature underlies the extraordinary mechanical properties of spider dragline silk.</title>
        <authorList>
            <person name="Kono N."/>
            <person name="Nakamura H."/>
            <person name="Mori M."/>
            <person name="Yoshida Y."/>
            <person name="Ohtoshi R."/>
            <person name="Malay A.D."/>
            <person name="Moran D.A.P."/>
            <person name="Tomita M."/>
            <person name="Numata K."/>
            <person name="Arakawa K."/>
        </authorList>
    </citation>
    <scope>NUCLEOTIDE SEQUENCE</scope>
</reference>
<sequence>MVLARPMYNKSEYFKQPCTTPLSANIPFKKLSITNLGKEITFKSFHGLKRLDKYKGFHLRRGWSSTSYRHLVRGLKEAVYLSTRHTQGA</sequence>
<evidence type="ECO:0000313" key="2">
    <source>
        <dbReference type="Proteomes" id="UP000886998"/>
    </source>
</evidence>
<dbReference type="Proteomes" id="UP000886998">
    <property type="component" value="Unassembled WGS sequence"/>
</dbReference>
<accession>A0A8X6YW04</accession>
<dbReference type="EMBL" id="BMAV01022796">
    <property type="protein sequence ID" value="GFY78058.1"/>
    <property type="molecule type" value="Genomic_DNA"/>
</dbReference>
<evidence type="ECO:0000313" key="1">
    <source>
        <dbReference type="EMBL" id="GFY78058.1"/>
    </source>
</evidence>
<protein>
    <submittedName>
        <fullName evidence="1">Uncharacterized protein</fullName>
    </submittedName>
</protein>
<dbReference type="AlphaFoldDB" id="A0A8X6YW04"/>
<comment type="caution">
    <text evidence="1">The sequence shown here is derived from an EMBL/GenBank/DDBJ whole genome shotgun (WGS) entry which is preliminary data.</text>
</comment>
<gene>
    <name evidence="1" type="ORF">TNIN_20621</name>
</gene>
<organism evidence="1 2">
    <name type="scientific">Trichonephila inaurata madagascariensis</name>
    <dbReference type="NCBI Taxonomy" id="2747483"/>
    <lineage>
        <taxon>Eukaryota</taxon>
        <taxon>Metazoa</taxon>
        <taxon>Ecdysozoa</taxon>
        <taxon>Arthropoda</taxon>
        <taxon>Chelicerata</taxon>
        <taxon>Arachnida</taxon>
        <taxon>Araneae</taxon>
        <taxon>Araneomorphae</taxon>
        <taxon>Entelegynae</taxon>
        <taxon>Araneoidea</taxon>
        <taxon>Nephilidae</taxon>
        <taxon>Trichonephila</taxon>
        <taxon>Trichonephila inaurata</taxon>
    </lineage>
</organism>
<keyword evidence="2" id="KW-1185">Reference proteome</keyword>